<reference evidence="1 2" key="1">
    <citation type="submission" date="2019-05" db="EMBL/GenBank/DDBJ databases">
        <title>Another draft genome of Portunus trituberculatus and its Hox gene families provides insights of decapod evolution.</title>
        <authorList>
            <person name="Jeong J.-H."/>
            <person name="Song I."/>
            <person name="Kim S."/>
            <person name="Choi T."/>
            <person name="Kim D."/>
            <person name="Ryu S."/>
            <person name="Kim W."/>
        </authorList>
    </citation>
    <scope>NUCLEOTIDE SEQUENCE [LARGE SCALE GENOMIC DNA]</scope>
    <source>
        <tissue evidence="1">Muscle</tissue>
    </source>
</reference>
<dbReference type="Proteomes" id="UP000324222">
    <property type="component" value="Unassembled WGS sequence"/>
</dbReference>
<evidence type="ECO:0000313" key="1">
    <source>
        <dbReference type="EMBL" id="MPC13643.1"/>
    </source>
</evidence>
<accession>A0A5B7D1P3</accession>
<protein>
    <submittedName>
        <fullName evidence="1">Uncharacterized protein</fullName>
    </submittedName>
</protein>
<dbReference type="EMBL" id="VSRR010000296">
    <property type="protein sequence ID" value="MPC13643.1"/>
    <property type="molecule type" value="Genomic_DNA"/>
</dbReference>
<gene>
    <name evidence="1" type="ORF">E2C01_006383</name>
</gene>
<organism evidence="1 2">
    <name type="scientific">Portunus trituberculatus</name>
    <name type="common">Swimming crab</name>
    <name type="synonym">Neptunus trituberculatus</name>
    <dbReference type="NCBI Taxonomy" id="210409"/>
    <lineage>
        <taxon>Eukaryota</taxon>
        <taxon>Metazoa</taxon>
        <taxon>Ecdysozoa</taxon>
        <taxon>Arthropoda</taxon>
        <taxon>Crustacea</taxon>
        <taxon>Multicrustacea</taxon>
        <taxon>Malacostraca</taxon>
        <taxon>Eumalacostraca</taxon>
        <taxon>Eucarida</taxon>
        <taxon>Decapoda</taxon>
        <taxon>Pleocyemata</taxon>
        <taxon>Brachyura</taxon>
        <taxon>Eubrachyura</taxon>
        <taxon>Portunoidea</taxon>
        <taxon>Portunidae</taxon>
        <taxon>Portuninae</taxon>
        <taxon>Portunus</taxon>
    </lineage>
</organism>
<name>A0A5B7D1P3_PORTR</name>
<keyword evidence="2" id="KW-1185">Reference proteome</keyword>
<dbReference type="AlphaFoldDB" id="A0A5B7D1P3"/>
<evidence type="ECO:0000313" key="2">
    <source>
        <dbReference type="Proteomes" id="UP000324222"/>
    </source>
</evidence>
<comment type="caution">
    <text evidence="1">The sequence shown here is derived from an EMBL/GenBank/DDBJ whole genome shotgun (WGS) entry which is preliminary data.</text>
</comment>
<sequence>MRIEKVGENRKEAPVRCLRQLCLDEIKKMRFSRGEVIFYRLKIRSQTANDAEVNEEKVEGGVKTFLGRYLRSSPTWKLYGPLP</sequence>
<proteinExistence type="predicted"/>